<evidence type="ECO:0000313" key="6">
    <source>
        <dbReference type="EnsemblProtists" id="EOD04163"/>
    </source>
</evidence>
<evidence type="ECO:0000256" key="4">
    <source>
        <dbReference type="RuleBase" id="RU004020"/>
    </source>
</evidence>
<name>A0A0D3HYS8_EMIH1</name>
<dbReference type="EnsemblProtists" id="EOD04163">
    <property type="protein sequence ID" value="EOD04163"/>
    <property type="gene ID" value="EMIHUDRAFT_125420"/>
</dbReference>
<dbReference type="AlphaFoldDB" id="A0A0D3HYS8"/>
<keyword evidence="2" id="KW-0238">DNA-binding</keyword>
<dbReference type="GO" id="GO:0005634">
    <property type="term" value="C:nucleus"/>
    <property type="evidence" value="ECO:0007669"/>
    <property type="project" value="UniProtKB-SubCell"/>
</dbReference>
<feature type="domain" description="HSF-type DNA-binding" evidence="5">
    <location>
        <begin position="10"/>
        <end position="107"/>
    </location>
</feature>
<evidence type="ECO:0000256" key="2">
    <source>
        <dbReference type="ARBA" id="ARBA00023125"/>
    </source>
</evidence>
<dbReference type="SMART" id="SM00415">
    <property type="entry name" value="HSF"/>
    <property type="match status" value="1"/>
</dbReference>
<evidence type="ECO:0000256" key="3">
    <source>
        <dbReference type="ARBA" id="ARBA00023242"/>
    </source>
</evidence>
<dbReference type="InterPro" id="IPR036388">
    <property type="entry name" value="WH-like_DNA-bd_sf"/>
</dbReference>
<dbReference type="GO" id="GO:0003700">
    <property type="term" value="F:DNA-binding transcription factor activity"/>
    <property type="evidence" value="ECO:0007669"/>
    <property type="project" value="InterPro"/>
</dbReference>
<dbReference type="Pfam" id="PF00447">
    <property type="entry name" value="HSF_DNA-bind"/>
    <property type="match status" value="1"/>
</dbReference>
<sequence>MAAEGATDDEVSGFVRSVYTLLRVCDAEIAGWSHDGLQVVIFDPARFASELCPKFFRHRTFQSFTRLLNMYQFHRVPSAQRDSKHVVFAHPNFQRTREDLLPLIQRKSSSACRAPDCGVCQ</sequence>
<dbReference type="InterPro" id="IPR000232">
    <property type="entry name" value="HSF_DNA-bd"/>
</dbReference>
<dbReference type="InterPro" id="IPR036390">
    <property type="entry name" value="WH_DNA-bd_sf"/>
</dbReference>
<dbReference type="SUPFAM" id="SSF46785">
    <property type="entry name" value="Winged helix' DNA-binding domain"/>
    <property type="match status" value="1"/>
</dbReference>
<accession>A0A0D3HYS8</accession>
<comment type="similarity">
    <text evidence="4">Belongs to the HSF family.</text>
</comment>
<keyword evidence="7" id="KW-1185">Reference proteome</keyword>
<reference evidence="6" key="2">
    <citation type="submission" date="2024-10" db="UniProtKB">
        <authorList>
            <consortium name="EnsemblProtists"/>
        </authorList>
    </citation>
    <scope>IDENTIFICATION</scope>
</reference>
<dbReference type="RefSeq" id="XP_005756592.1">
    <property type="nucleotide sequence ID" value="XM_005756535.1"/>
</dbReference>
<dbReference type="GO" id="GO:0043565">
    <property type="term" value="F:sequence-specific DNA binding"/>
    <property type="evidence" value="ECO:0007669"/>
    <property type="project" value="InterPro"/>
</dbReference>
<dbReference type="PaxDb" id="2903-EOD04163"/>
<protein>
    <recommendedName>
        <fullName evidence="5">HSF-type DNA-binding domain-containing protein</fullName>
    </recommendedName>
</protein>
<dbReference type="Proteomes" id="UP000013827">
    <property type="component" value="Unassembled WGS sequence"/>
</dbReference>
<dbReference type="HOGENOM" id="CLU_2044225_0_0_1"/>
<dbReference type="STRING" id="2903.R1B3N8"/>
<evidence type="ECO:0000259" key="5">
    <source>
        <dbReference type="SMART" id="SM00415"/>
    </source>
</evidence>
<comment type="subcellular location">
    <subcellularLocation>
        <location evidence="1">Nucleus</location>
    </subcellularLocation>
</comment>
<keyword evidence="3" id="KW-0539">Nucleus</keyword>
<dbReference type="Gene3D" id="1.10.10.10">
    <property type="entry name" value="Winged helix-like DNA-binding domain superfamily/Winged helix DNA-binding domain"/>
    <property type="match status" value="1"/>
</dbReference>
<dbReference type="GeneID" id="17250313"/>
<dbReference type="eggNOG" id="KOG0627">
    <property type="taxonomic scope" value="Eukaryota"/>
</dbReference>
<evidence type="ECO:0000256" key="1">
    <source>
        <dbReference type="ARBA" id="ARBA00004123"/>
    </source>
</evidence>
<evidence type="ECO:0000313" key="7">
    <source>
        <dbReference type="Proteomes" id="UP000013827"/>
    </source>
</evidence>
<organism evidence="6 7">
    <name type="scientific">Emiliania huxleyi (strain CCMP1516)</name>
    <dbReference type="NCBI Taxonomy" id="280463"/>
    <lineage>
        <taxon>Eukaryota</taxon>
        <taxon>Haptista</taxon>
        <taxon>Haptophyta</taxon>
        <taxon>Prymnesiophyceae</taxon>
        <taxon>Isochrysidales</taxon>
        <taxon>Noelaerhabdaceae</taxon>
        <taxon>Emiliania</taxon>
    </lineage>
</organism>
<dbReference type="PANTHER" id="PTHR10015">
    <property type="entry name" value="HEAT SHOCK TRANSCRIPTION FACTOR"/>
    <property type="match status" value="1"/>
</dbReference>
<dbReference type="PANTHER" id="PTHR10015:SF427">
    <property type="entry name" value="HEAT SHOCK FACTOR PROTEIN"/>
    <property type="match status" value="1"/>
</dbReference>
<reference evidence="7" key="1">
    <citation type="journal article" date="2013" name="Nature">
        <title>Pan genome of the phytoplankton Emiliania underpins its global distribution.</title>
        <authorList>
            <person name="Read B.A."/>
            <person name="Kegel J."/>
            <person name="Klute M.J."/>
            <person name="Kuo A."/>
            <person name="Lefebvre S.C."/>
            <person name="Maumus F."/>
            <person name="Mayer C."/>
            <person name="Miller J."/>
            <person name="Monier A."/>
            <person name="Salamov A."/>
            <person name="Young J."/>
            <person name="Aguilar M."/>
            <person name="Claverie J.M."/>
            <person name="Frickenhaus S."/>
            <person name="Gonzalez K."/>
            <person name="Herman E.K."/>
            <person name="Lin Y.C."/>
            <person name="Napier J."/>
            <person name="Ogata H."/>
            <person name="Sarno A.F."/>
            <person name="Shmutz J."/>
            <person name="Schroeder D."/>
            <person name="de Vargas C."/>
            <person name="Verret F."/>
            <person name="von Dassow P."/>
            <person name="Valentin K."/>
            <person name="Van de Peer Y."/>
            <person name="Wheeler G."/>
            <person name="Dacks J.B."/>
            <person name="Delwiche C.F."/>
            <person name="Dyhrman S.T."/>
            <person name="Glockner G."/>
            <person name="John U."/>
            <person name="Richards T."/>
            <person name="Worden A.Z."/>
            <person name="Zhang X."/>
            <person name="Grigoriev I.V."/>
            <person name="Allen A.E."/>
            <person name="Bidle K."/>
            <person name="Borodovsky M."/>
            <person name="Bowler C."/>
            <person name="Brownlee C."/>
            <person name="Cock J.M."/>
            <person name="Elias M."/>
            <person name="Gladyshev V.N."/>
            <person name="Groth M."/>
            <person name="Guda C."/>
            <person name="Hadaegh A."/>
            <person name="Iglesias-Rodriguez M.D."/>
            <person name="Jenkins J."/>
            <person name="Jones B.M."/>
            <person name="Lawson T."/>
            <person name="Leese F."/>
            <person name="Lindquist E."/>
            <person name="Lobanov A."/>
            <person name="Lomsadze A."/>
            <person name="Malik S.B."/>
            <person name="Marsh M.E."/>
            <person name="Mackinder L."/>
            <person name="Mock T."/>
            <person name="Mueller-Roeber B."/>
            <person name="Pagarete A."/>
            <person name="Parker M."/>
            <person name="Probert I."/>
            <person name="Quesneville H."/>
            <person name="Raines C."/>
            <person name="Rensing S.A."/>
            <person name="Riano-Pachon D.M."/>
            <person name="Richier S."/>
            <person name="Rokitta S."/>
            <person name="Shiraiwa Y."/>
            <person name="Soanes D.M."/>
            <person name="van der Giezen M."/>
            <person name="Wahlund T.M."/>
            <person name="Williams B."/>
            <person name="Wilson W."/>
            <person name="Wolfe G."/>
            <person name="Wurch L.L."/>
        </authorList>
    </citation>
    <scope>NUCLEOTIDE SEQUENCE</scope>
</reference>
<dbReference type="KEGG" id="ehx:EMIHUDRAFT_125420"/>
<proteinExistence type="inferred from homology"/>